<dbReference type="GO" id="GO:0016301">
    <property type="term" value="F:kinase activity"/>
    <property type="evidence" value="ECO:0007669"/>
    <property type="project" value="UniProtKB-KW"/>
</dbReference>
<feature type="transmembrane region" description="Helical" evidence="9">
    <location>
        <begin position="129"/>
        <end position="149"/>
    </location>
</feature>
<organism evidence="11 12">
    <name type="scientific">Paractinoplanes deccanensis</name>
    <dbReference type="NCBI Taxonomy" id="113561"/>
    <lineage>
        <taxon>Bacteria</taxon>
        <taxon>Bacillati</taxon>
        <taxon>Actinomycetota</taxon>
        <taxon>Actinomycetes</taxon>
        <taxon>Micromonosporales</taxon>
        <taxon>Micromonosporaceae</taxon>
        <taxon>Paractinoplanes</taxon>
    </lineage>
</organism>
<evidence type="ECO:0000259" key="10">
    <source>
        <dbReference type="SMART" id="SM00387"/>
    </source>
</evidence>
<feature type="domain" description="Histidine kinase/HSP90-like ATPase" evidence="10">
    <location>
        <begin position="290"/>
        <end position="380"/>
    </location>
</feature>
<dbReference type="SMART" id="SM00387">
    <property type="entry name" value="HATPase_c"/>
    <property type="match status" value="1"/>
</dbReference>
<evidence type="ECO:0000256" key="4">
    <source>
        <dbReference type="ARBA" id="ARBA00022679"/>
    </source>
</evidence>
<evidence type="ECO:0000256" key="8">
    <source>
        <dbReference type="ARBA" id="ARBA00023012"/>
    </source>
</evidence>
<dbReference type="CDD" id="cd16917">
    <property type="entry name" value="HATPase_UhpB-NarQ-NarX-like"/>
    <property type="match status" value="1"/>
</dbReference>
<evidence type="ECO:0000256" key="6">
    <source>
        <dbReference type="ARBA" id="ARBA00022777"/>
    </source>
</evidence>
<evidence type="ECO:0000256" key="9">
    <source>
        <dbReference type="SAM" id="Phobius"/>
    </source>
</evidence>
<comment type="catalytic activity">
    <reaction evidence="1">
        <text>ATP + protein L-histidine = ADP + protein N-phospho-L-histidine.</text>
        <dbReference type="EC" id="2.7.13.3"/>
    </reaction>
</comment>
<evidence type="ECO:0000313" key="11">
    <source>
        <dbReference type="EMBL" id="GID78403.1"/>
    </source>
</evidence>
<feature type="transmembrane region" description="Helical" evidence="9">
    <location>
        <begin position="41"/>
        <end position="56"/>
    </location>
</feature>
<dbReference type="InterPro" id="IPR003594">
    <property type="entry name" value="HATPase_dom"/>
</dbReference>
<keyword evidence="4" id="KW-0808">Transferase</keyword>
<reference evidence="11 12" key="1">
    <citation type="submission" date="2021-01" db="EMBL/GenBank/DDBJ databases">
        <title>Whole genome shotgun sequence of Actinoplanes deccanensis NBRC 13994.</title>
        <authorList>
            <person name="Komaki H."/>
            <person name="Tamura T."/>
        </authorList>
    </citation>
    <scope>NUCLEOTIDE SEQUENCE [LARGE SCALE GENOMIC DNA]</scope>
    <source>
        <strain evidence="11 12">NBRC 13994</strain>
    </source>
</reference>
<keyword evidence="9" id="KW-0472">Membrane</keyword>
<proteinExistence type="predicted"/>
<feature type="transmembrane region" description="Helical" evidence="9">
    <location>
        <begin position="12"/>
        <end position="29"/>
    </location>
</feature>
<dbReference type="InterPro" id="IPR011712">
    <property type="entry name" value="Sig_transdc_His_kin_sub3_dim/P"/>
</dbReference>
<keyword evidence="12" id="KW-1185">Reference proteome</keyword>
<feature type="transmembrane region" description="Helical" evidence="9">
    <location>
        <begin position="103"/>
        <end position="122"/>
    </location>
</feature>
<dbReference type="Pfam" id="PF07730">
    <property type="entry name" value="HisKA_3"/>
    <property type="match status" value="1"/>
</dbReference>
<name>A0ABQ3YEJ5_9ACTN</name>
<accession>A0ABQ3YEJ5</accession>
<keyword evidence="5" id="KW-0547">Nucleotide-binding</keyword>
<feature type="transmembrane region" description="Helical" evidence="9">
    <location>
        <begin position="63"/>
        <end position="83"/>
    </location>
</feature>
<evidence type="ECO:0000256" key="1">
    <source>
        <dbReference type="ARBA" id="ARBA00000085"/>
    </source>
</evidence>
<dbReference type="PANTHER" id="PTHR24421:SF10">
    <property type="entry name" value="NITRATE_NITRITE SENSOR PROTEIN NARQ"/>
    <property type="match status" value="1"/>
</dbReference>
<evidence type="ECO:0000313" key="12">
    <source>
        <dbReference type="Proteomes" id="UP000609879"/>
    </source>
</evidence>
<dbReference type="EC" id="2.7.13.3" evidence="2"/>
<dbReference type="InterPro" id="IPR050482">
    <property type="entry name" value="Sensor_HK_TwoCompSys"/>
</dbReference>
<evidence type="ECO:0000256" key="2">
    <source>
        <dbReference type="ARBA" id="ARBA00012438"/>
    </source>
</evidence>
<keyword evidence="3" id="KW-0597">Phosphoprotein</keyword>
<dbReference type="PANTHER" id="PTHR24421">
    <property type="entry name" value="NITRATE/NITRITE SENSOR PROTEIN NARX-RELATED"/>
    <property type="match status" value="1"/>
</dbReference>
<dbReference type="EMBL" id="BOMI01000146">
    <property type="protein sequence ID" value="GID78403.1"/>
    <property type="molecule type" value="Genomic_DNA"/>
</dbReference>
<dbReference type="Gene3D" id="1.20.5.1930">
    <property type="match status" value="1"/>
</dbReference>
<evidence type="ECO:0000256" key="7">
    <source>
        <dbReference type="ARBA" id="ARBA00022840"/>
    </source>
</evidence>
<dbReference type="Pfam" id="PF02518">
    <property type="entry name" value="HATPase_c"/>
    <property type="match status" value="1"/>
</dbReference>
<keyword evidence="7" id="KW-0067">ATP-binding</keyword>
<evidence type="ECO:0000256" key="5">
    <source>
        <dbReference type="ARBA" id="ARBA00022741"/>
    </source>
</evidence>
<dbReference type="RefSeq" id="WP_203773291.1">
    <property type="nucleotide sequence ID" value="NZ_BAAABO010000038.1"/>
</dbReference>
<keyword evidence="8" id="KW-0902">Two-component regulatory system</keyword>
<comment type="caution">
    <text evidence="11">The sequence shown here is derived from an EMBL/GenBank/DDBJ whole genome shotgun (WGS) entry which is preliminary data.</text>
</comment>
<evidence type="ECO:0000256" key="3">
    <source>
        <dbReference type="ARBA" id="ARBA00022553"/>
    </source>
</evidence>
<gene>
    <name evidence="11" type="ORF">Ade02nite_70440</name>
</gene>
<dbReference type="InterPro" id="IPR036890">
    <property type="entry name" value="HATPase_C_sf"/>
</dbReference>
<keyword evidence="9" id="KW-1133">Transmembrane helix</keyword>
<dbReference type="Proteomes" id="UP000609879">
    <property type="component" value="Unassembled WGS sequence"/>
</dbReference>
<keyword evidence="6 11" id="KW-0418">Kinase</keyword>
<sequence>MQGRTRRIPPWVVDGVLGLAVTATLTAVISARQGGTKEPDALAYLWAAGLGALMLARRQHPRAVLLVSAFGLIAYYAGGYPAVGVGIPLAAALFSAAEAGRPVAAIVTASTVLAVSLVFRLLSGQNPWYVLGYELATHVAAMAMAIALGDSLRSRRAQRAQQRAMTELLARQHERESAGRVREERMAIARDLHDSIGHTVSVIALHAEVAREAAPPGHPALDTALRRIREASSASMRELRTTVRLLRSAEPAGREPVSLGNLAAVLDSARSAGFDVEQRVEVDSGELPRTIDAAAYRIVQEAVTNVVRHARASRVSVLVAADGGRLRVRVTDDGPPPAEPGRGGTGIAGMTERAGALGGSLRTRHEPGGFVVEAELPLGEAA</sequence>
<keyword evidence="9" id="KW-0812">Transmembrane</keyword>
<dbReference type="Gene3D" id="3.30.565.10">
    <property type="entry name" value="Histidine kinase-like ATPase, C-terminal domain"/>
    <property type="match status" value="1"/>
</dbReference>
<dbReference type="SUPFAM" id="SSF55874">
    <property type="entry name" value="ATPase domain of HSP90 chaperone/DNA topoisomerase II/histidine kinase"/>
    <property type="match status" value="1"/>
</dbReference>
<protein>
    <recommendedName>
        <fullName evidence="2">histidine kinase</fullName>
        <ecNumber evidence="2">2.7.13.3</ecNumber>
    </recommendedName>
</protein>